<feature type="compositionally biased region" description="Polar residues" evidence="1">
    <location>
        <begin position="1"/>
        <end position="18"/>
    </location>
</feature>
<accession>A0ABQ9Y3J5</accession>
<evidence type="ECO:0000313" key="2">
    <source>
        <dbReference type="EMBL" id="KAK2958316.1"/>
    </source>
</evidence>
<keyword evidence="3" id="KW-1185">Reference proteome</keyword>
<dbReference type="SUPFAM" id="SSF48371">
    <property type="entry name" value="ARM repeat"/>
    <property type="match status" value="1"/>
</dbReference>
<comment type="caution">
    <text evidence="2">The sequence shown here is derived from an EMBL/GenBank/DDBJ whole genome shotgun (WGS) entry which is preliminary data.</text>
</comment>
<reference evidence="2 3" key="1">
    <citation type="journal article" date="2022" name="bioRxiv">
        <title>Genomics of Preaxostyla Flagellates Illuminates Evolutionary Transitions and the Path Towards Mitochondrial Loss.</title>
        <authorList>
            <person name="Novak L.V.F."/>
            <person name="Treitli S.C."/>
            <person name="Pyrih J."/>
            <person name="Halakuc P."/>
            <person name="Pipaliya S.V."/>
            <person name="Vacek V."/>
            <person name="Brzon O."/>
            <person name="Soukal P."/>
            <person name="Eme L."/>
            <person name="Dacks J.B."/>
            <person name="Karnkowska A."/>
            <person name="Elias M."/>
            <person name="Hampl V."/>
        </authorList>
    </citation>
    <scope>NUCLEOTIDE SEQUENCE [LARGE SCALE GENOMIC DNA]</scope>
    <source>
        <strain evidence="2">NAU3</strain>
        <tissue evidence="2">Gut</tissue>
    </source>
</reference>
<evidence type="ECO:0000256" key="1">
    <source>
        <dbReference type="SAM" id="MobiDB-lite"/>
    </source>
</evidence>
<proteinExistence type="predicted"/>
<protein>
    <submittedName>
        <fullName evidence="2">Uncharacterized protein</fullName>
    </submittedName>
</protein>
<feature type="region of interest" description="Disordered" evidence="1">
    <location>
        <begin position="1"/>
        <end position="24"/>
    </location>
</feature>
<name>A0ABQ9Y3J5_9EUKA</name>
<dbReference type="EMBL" id="JARBJD010000039">
    <property type="protein sequence ID" value="KAK2958316.1"/>
    <property type="molecule type" value="Genomic_DNA"/>
</dbReference>
<evidence type="ECO:0000313" key="3">
    <source>
        <dbReference type="Proteomes" id="UP001281761"/>
    </source>
</evidence>
<gene>
    <name evidence="2" type="ORF">BLNAU_6803</name>
</gene>
<dbReference type="InterPro" id="IPR016024">
    <property type="entry name" value="ARM-type_fold"/>
</dbReference>
<sequence length="356" mass="41049">MKNNSNSTQHHTNYSINSDPLRDPPPLFQTIEPKTIRTISKASELFISLVDFIKEGNHLDENATWQACTLLRNITPKAHNSITPDKLLHDLVWSWWPPYYTLAESIVVLLTSSNEELANASLRILYIIAIKCNACSCFDFIDSGFFTFLPRAFYEQEMHLVAQPALYLMTIVNCFLFCASSTDSREICEHRRISMDAFERTFLDKFFHPVRPFLEFTCQNRRRCNDYLYCPNLSKLIGTIIEFSPFIEEMTQFVLSSSVAFAFTDTLVFLKTRSLIQTLFAKILDGHTQWQKSNPTVQKRGQQIVEKLCVEGLSDELDQLCHFRYTTDLGRLFISSGACLIDHLGGNIPFFVEKWD</sequence>
<organism evidence="2 3">
    <name type="scientific">Blattamonas nauphoetae</name>
    <dbReference type="NCBI Taxonomy" id="2049346"/>
    <lineage>
        <taxon>Eukaryota</taxon>
        <taxon>Metamonada</taxon>
        <taxon>Preaxostyla</taxon>
        <taxon>Oxymonadida</taxon>
        <taxon>Blattamonas</taxon>
    </lineage>
</organism>
<dbReference type="Proteomes" id="UP001281761">
    <property type="component" value="Unassembled WGS sequence"/>
</dbReference>